<name>A0A7V1PU34_CALAY</name>
<gene>
    <name evidence="1" type="ORF">ENJ10_05135</name>
</gene>
<evidence type="ECO:0000313" key="1">
    <source>
        <dbReference type="EMBL" id="HED10050.1"/>
    </source>
</evidence>
<reference evidence="1" key="1">
    <citation type="journal article" date="2020" name="mSystems">
        <title>Genome- and Community-Level Interaction Insights into Carbon Utilization and Element Cycling Functions of Hydrothermarchaeota in Hydrothermal Sediment.</title>
        <authorList>
            <person name="Zhou Z."/>
            <person name="Liu Y."/>
            <person name="Xu W."/>
            <person name="Pan J."/>
            <person name="Luo Z.H."/>
            <person name="Li M."/>
        </authorList>
    </citation>
    <scope>NUCLEOTIDE SEQUENCE [LARGE SCALE GENOMIC DNA]</scope>
    <source>
        <strain evidence="1">HyVt-456</strain>
    </source>
</reference>
<organism evidence="1">
    <name type="scientific">Caldithrix abyssi</name>
    <dbReference type="NCBI Taxonomy" id="187145"/>
    <lineage>
        <taxon>Bacteria</taxon>
        <taxon>Pseudomonadati</taxon>
        <taxon>Calditrichota</taxon>
        <taxon>Calditrichia</taxon>
        <taxon>Calditrichales</taxon>
        <taxon>Calditrichaceae</taxon>
        <taxon>Caldithrix</taxon>
    </lineage>
</organism>
<dbReference type="Proteomes" id="UP000886005">
    <property type="component" value="Unassembled WGS sequence"/>
</dbReference>
<dbReference type="EMBL" id="DRLD01000142">
    <property type="protein sequence ID" value="HED10050.1"/>
    <property type="molecule type" value="Genomic_DNA"/>
</dbReference>
<dbReference type="AlphaFoldDB" id="A0A7V1PU34"/>
<protein>
    <submittedName>
        <fullName evidence="1">Uncharacterized protein</fullName>
    </submittedName>
</protein>
<proteinExistence type="predicted"/>
<sequence>MAEQSKKTYMTAQEFVDSWEKEIYELTFLDYFTYLLINELSSSMENDYFKKLSLENIHNLHTHEITSLAFAIADSLQSFLEKNCFGGCALGCPNKLSAPFTPEEDQRRIEFVTMEFDGITANCLTREECFHHDVMTYVVADTIIDFYNFEIGLQLEESDEQLKKLNQFIMNVIIRFIYKKGPELLNAPNELATDLFDEVLDIDDKGWEETLLDTPAEEDETEIWKYKYQRVDYIFDAFLEERPDYMTDPGLSKILSFFKNYLNDYIVLDRFDLFDMDDFDEFLSLILPQQLLAEENITVPGTRLLFFHLFEFIDQNAETRLLEEFDRFAGDKFSELERSLNIVRAYQKQKPLINFLLSEEAGDPDLHEGYFEISFDDSGGCTLYDIHMKNYYNGVRMPIVQNLPIHKGDIIQGQLMVKAGDTRLAFLDMLYPANSRYYLF</sequence>
<comment type="caution">
    <text evidence="1">The sequence shown here is derived from an EMBL/GenBank/DDBJ whole genome shotgun (WGS) entry which is preliminary data.</text>
</comment>
<accession>A0A7V1PU34</accession>